<accession>A0A2K8MFR7</accession>
<dbReference type="EMBL" id="CP024923">
    <property type="protein sequence ID" value="ATY31386.1"/>
    <property type="molecule type" value="Genomic_DNA"/>
</dbReference>
<dbReference type="AlphaFoldDB" id="A0A2K8MFR7"/>
<sequence>MDLYEDVPRHLRNAQTYVGTPLPKTFAARQEMGSPYIAPYRLALIVERRKDQSLLTRATGGFNPRTKLACFETEDTTPLSWEPVGPHLSHDGPRLCVSE</sequence>
<evidence type="ECO:0000313" key="1">
    <source>
        <dbReference type="EMBL" id="ATY31386.1"/>
    </source>
</evidence>
<keyword evidence="2" id="KW-1185">Reference proteome</keyword>
<proteinExistence type="predicted"/>
<organism evidence="1 2">
    <name type="scientific">Sphingomonas psychrotolerans</name>
    <dbReference type="NCBI Taxonomy" id="1327635"/>
    <lineage>
        <taxon>Bacteria</taxon>
        <taxon>Pseudomonadati</taxon>
        <taxon>Pseudomonadota</taxon>
        <taxon>Alphaproteobacteria</taxon>
        <taxon>Sphingomonadales</taxon>
        <taxon>Sphingomonadaceae</taxon>
        <taxon>Sphingomonas</taxon>
    </lineage>
</organism>
<dbReference type="RefSeq" id="WP_100281197.1">
    <property type="nucleotide sequence ID" value="NZ_CP024923.1"/>
</dbReference>
<protein>
    <submittedName>
        <fullName evidence="1">Uncharacterized protein</fullName>
    </submittedName>
</protein>
<name>A0A2K8MFR7_9SPHN</name>
<dbReference type="OrthoDB" id="9843654at2"/>
<reference evidence="1 2" key="1">
    <citation type="submission" date="2017-11" db="EMBL/GenBank/DDBJ databases">
        <title>Complete genome sequence of Sphingomonas sp. Strain Cra20, a psychrotolerant potential plant growth promoting rhizobacteria.</title>
        <authorList>
            <person name="Luo Y."/>
        </authorList>
    </citation>
    <scope>NUCLEOTIDE SEQUENCE [LARGE SCALE GENOMIC DNA]</scope>
    <source>
        <strain evidence="1 2">Cra20</strain>
    </source>
</reference>
<dbReference type="KEGG" id="sphc:CVN68_04825"/>
<gene>
    <name evidence="1" type="ORF">CVN68_04825</name>
</gene>
<dbReference type="Proteomes" id="UP000229081">
    <property type="component" value="Chromosome"/>
</dbReference>
<evidence type="ECO:0000313" key="2">
    <source>
        <dbReference type="Proteomes" id="UP000229081"/>
    </source>
</evidence>